<dbReference type="SUPFAM" id="SSF56349">
    <property type="entry name" value="DNA breaking-rejoining enzymes"/>
    <property type="match status" value="1"/>
</dbReference>
<evidence type="ECO:0000259" key="3">
    <source>
        <dbReference type="PROSITE" id="PS51898"/>
    </source>
</evidence>
<keyword evidence="5" id="KW-1185">Reference proteome</keyword>
<evidence type="ECO:0000256" key="2">
    <source>
        <dbReference type="ARBA" id="ARBA00023172"/>
    </source>
</evidence>
<reference evidence="4 5" key="1">
    <citation type="submission" date="2016-11" db="EMBL/GenBank/DDBJ databases">
        <title>Draft genome of Pseudomonas versuta A4R1.5.</title>
        <authorList>
            <person name="See-Too W.-S."/>
        </authorList>
    </citation>
    <scope>NUCLEOTIDE SEQUENCE [LARGE SCALE GENOMIC DNA]</scope>
    <source>
        <strain evidence="4 5">A4R1.5</strain>
    </source>
</reference>
<dbReference type="EMBL" id="MPJC01000001">
    <property type="protein sequence ID" value="OKA24561.1"/>
    <property type="molecule type" value="Genomic_DNA"/>
</dbReference>
<proteinExistence type="predicted"/>
<dbReference type="InterPro" id="IPR022000">
    <property type="entry name" value="Min27-like_integrase_DNA_bind"/>
</dbReference>
<dbReference type="Pfam" id="PF00589">
    <property type="entry name" value="Phage_integrase"/>
    <property type="match status" value="1"/>
</dbReference>
<dbReference type="InterPro" id="IPR002104">
    <property type="entry name" value="Integrase_catalytic"/>
</dbReference>
<dbReference type="Gene3D" id="1.10.443.10">
    <property type="entry name" value="Intergrase catalytic core"/>
    <property type="match status" value="1"/>
</dbReference>
<comment type="caution">
    <text evidence="4">The sequence shown here is derived from an EMBL/GenBank/DDBJ whole genome shotgun (WGS) entry which is preliminary data.</text>
</comment>
<name>A0ABX3EFK9_9PSED</name>
<dbReference type="Pfam" id="PF12167">
    <property type="entry name" value="Arm-DNA-bind_2"/>
    <property type="match status" value="1"/>
</dbReference>
<evidence type="ECO:0000313" key="4">
    <source>
        <dbReference type="EMBL" id="OKA24561.1"/>
    </source>
</evidence>
<organism evidence="4 5">
    <name type="scientific">Pseudomonas versuta</name>
    <dbReference type="NCBI Taxonomy" id="1788301"/>
    <lineage>
        <taxon>Bacteria</taxon>
        <taxon>Pseudomonadati</taxon>
        <taxon>Pseudomonadota</taxon>
        <taxon>Gammaproteobacteria</taxon>
        <taxon>Pseudomonadales</taxon>
        <taxon>Pseudomonadaceae</taxon>
        <taxon>Pseudomonas</taxon>
    </lineage>
</organism>
<evidence type="ECO:0000313" key="5">
    <source>
        <dbReference type="Proteomes" id="UP000186677"/>
    </source>
</evidence>
<dbReference type="PROSITE" id="PS51898">
    <property type="entry name" value="TYR_RECOMBINASE"/>
    <property type="match status" value="1"/>
</dbReference>
<dbReference type="Proteomes" id="UP000186677">
    <property type="component" value="Unassembled WGS sequence"/>
</dbReference>
<dbReference type="InterPro" id="IPR011010">
    <property type="entry name" value="DNA_brk_join_enz"/>
</dbReference>
<gene>
    <name evidence="4" type="ORF">BOH73_01330</name>
</gene>
<keyword evidence="2" id="KW-0233">DNA recombination</keyword>
<feature type="domain" description="Tyr recombinase" evidence="3">
    <location>
        <begin position="194"/>
        <end position="403"/>
    </location>
</feature>
<dbReference type="InterPro" id="IPR013762">
    <property type="entry name" value="Integrase-like_cat_sf"/>
</dbReference>
<dbReference type="PANTHER" id="PTHR30349:SF36">
    <property type="entry name" value="PROPHAGE INTEGRASE INTR-RELATED"/>
    <property type="match status" value="1"/>
</dbReference>
<keyword evidence="1" id="KW-0229">DNA integration</keyword>
<dbReference type="InterPro" id="IPR050090">
    <property type="entry name" value="Tyrosine_recombinase_XerCD"/>
</dbReference>
<sequence>MGRERTPTRGLEAELAKHKGIELHGGSIRVVFMWRRVRFRESLGLPVTKANIRHAALLRAAIIHEIKTGHFDYSRHFPNSKNATNHSQPKDDKLTALVARYKPLKAVDITPMTEEKYGYALDICTELLGQDRLASILLPEDIQLLRTKLISTRAPSTANHYLATLAGFLAWCESNSYCRKGLSAACIRFATIGRDPDPLTKSEFEDLINKGCLHPQDSAAITLAIYTGLRPGELCALAVEDVNLEAGHIHITRAITADGTFKVPKTGKPRSVLLMPPAAEACKNLMALVAGDTPRSIEVYMNRYESRIETVTPLLSPTTQARKKNINWWFIPTSWNTKWAAIQKRSGIRPRRPYQTRHTYACWCLSANGNLAFIAKQMGHKDFTMLVEVYAKWMDEESSGELNRIWNNLQTGMSLKRPQLKQIDQK</sequence>
<accession>A0ABX3EFK9</accession>
<protein>
    <submittedName>
        <fullName evidence="4">Integrase</fullName>
    </submittedName>
</protein>
<dbReference type="PANTHER" id="PTHR30349">
    <property type="entry name" value="PHAGE INTEGRASE-RELATED"/>
    <property type="match status" value="1"/>
</dbReference>
<dbReference type="RefSeq" id="WP_073514864.1">
    <property type="nucleotide sequence ID" value="NZ_MPJC01000001.1"/>
</dbReference>
<dbReference type="CDD" id="cd01189">
    <property type="entry name" value="INT_ICEBs1_C_like"/>
    <property type="match status" value="1"/>
</dbReference>
<evidence type="ECO:0000256" key="1">
    <source>
        <dbReference type="ARBA" id="ARBA00022908"/>
    </source>
</evidence>